<proteinExistence type="predicted"/>
<dbReference type="PROSITE" id="PS51186">
    <property type="entry name" value="GNAT"/>
    <property type="match status" value="1"/>
</dbReference>
<dbReference type="PANTHER" id="PTHR43800">
    <property type="entry name" value="PEPTIDYL-LYSINE N-ACETYLTRANSFERASE YJAB"/>
    <property type="match status" value="1"/>
</dbReference>
<evidence type="ECO:0000256" key="1">
    <source>
        <dbReference type="ARBA" id="ARBA00022679"/>
    </source>
</evidence>
<reference evidence="5" key="1">
    <citation type="journal article" date="2015" name="ISME J.">
        <title>Draft Genome Sequence of Streptomyces incarnatus NRRL8089, which Produces the Nucleoside Antibiotic Sinefungin.</title>
        <authorList>
            <person name="Oshima K."/>
            <person name="Hattori M."/>
            <person name="Shimizu H."/>
            <person name="Fukuda K."/>
            <person name="Nemoto M."/>
            <person name="Inagaki K."/>
            <person name="Tamura T."/>
        </authorList>
    </citation>
    <scope>NUCLEOTIDE SEQUENCE</scope>
    <source>
        <strain evidence="5">FACHB-1375</strain>
    </source>
</reference>
<feature type="region of interest" description="Disordered" evidence="3">
    <location>
        <begin position="376"/>
        <end position="434"/>
    </location>
</feature>
<sequence length="434" mass="49491">MTVFPPQEPKVVIRPVQYRDLEALEQIFTQACEVEDHSCCADTKRQLQRVRGWYWLFKFLSWFPNPFQYKFCAYVAQQDREVRGTIQISPFNRTRSTWRVEQVVVDPKARSQSIGSQLLRYCFETIWEARTWLLEVNIHDKTTLALYRQNGFQPLAQMTYWAIAPDILQELQQGEPDLPNLLPVSNADAQLLYQLDTASMPPLVRQVFDRHVQDFKTSFFGALIEGLRQWFGQTEVVSGYVFETQRKAAIGYFQIQLSRNGSVPHTAQLTVHPAYTWLYPELLAQMARIAQDFPPQSLQLASADYQPEREEYLEQLGAERVEHTLLMSRSVWHKLRESKLVSLEGLPLSEVLQGLQRSRQPVPGRMSWLRSRQLATPESARTDLASNVSGQPGSKSESGSETVGGVAFKVSRNGSSGNSSSVDGGETHQEEPSC</sequence>
<evidence type="ECO:0000256" key="2">
    <source>
        <dbReference type="ARBA" id="ARBA00023315"/>
    </source>
</evidence>
<evidence type="ECO:0000313" key="6">
    <source>
        <dbReference type="Proteomes" id="UP000641646"/>
    </source>
</evidence>
<dbReference type="Proteomes" id="UP000641646">
    <property type="component" value="Unassembled WGS sequence"/>
</dbReference>
<protein>
    <submittedName>
        <fullName evidence="5">GNAT family N-acetyltransferase</fullName>
    </submittedName>
</protein>
<reference evidence="5" key="2">
    <citation type="submission" date="2020-08" db="EMBL/GenBank/DDBJ databases">
        <authorList>
            <person name="Chen M."/>
            <person name="Teng W."/>
            <person name="Zhao L."/>
            <person name="Hu C."/>
            <person name="Zhou Y."/>
            <person name="Han B."/>
            <person name="Song L."/>
            <person name="Shu W."/>
        </authorList>
    </citation>
    <scope>NUCLEOTIDE SEQUENCE</scope>
    <source>
        <strain evidence="5">FACHB-1375</strain>
    </source>
</reference>
<dbReference type="Pfam" id="PF13508">
    <property type="entry name" value="Acetyltransf_7"/>
    <property type="match status" value="1"/>
</dbReference>
<feature type="domain" description="N-acetyltransferase" evidence="4">
    <location>
        <begin position="11"/>
        <end position="170"/>
    </location>
</feature>
<dbReference type="GO" id="GO:0016747">
    <property type="term" value="F:acyltransferase activity, transferring groups other than amino-acyl groups"/>
    <property type="evidence" value="ECO:0007669"/>
    <property type="project" value="InterPro"/>
</dbReference>
<dbReference type="Gene3D" id="3.40.630.30">
    <property type="match status" value="1"/>
</dbReference>
<feature type="compositionally biased region" description="Low complexity" evidence="3">
    <location>
        <begin position="410"/>
        <end position="424"/>
    </location>
</feature>
<dbReference type="InterPro" id="IPR016181">
    <property type="entry name" value="Acyl_CoA_acyltransferase"/>
</dbReference>
<dbReference type="EMBL" id="JACJPW010000025">
    <property type="protein sequence ID" value="MBD2181737.1"/>
    <property type="molecule type" value="Genomic_DNA"/>
</dbReference>
<name>A0A926VEY0_9CYAN</name>
<feature type="compositionally biased region" description="Basic and acidic residues" evidence="3">
    <location>
        <begin position="425"/>
        <end position="434"/>
    </location>
</feature>
<organism evidence="5 6">
    <name type="scientific">Aerosakkonema funiforme FACHB-1375</name>
    <dbReference type="NCBI Taxonomy" id="2949571"/>
    <lineage>
        <taxon>Bacteria</taxon>
        <taxon>Bacillati</taxon>
        <taxon>Cyanobacteriota</taxon>
        <taxon>Cyanophyceae</taxon>
        <taxon>Oscillatoriophycideae</taxon>
        <taxon>Aerosakkonematales</taxon>
        <taxon>Aerosakkonemataceae</taxon>
        <taxon>Aerosakkonema</taxon>
    </lineage>
</organism>
<dbReference type="RefSeq" id="WP_190464548.1">
    <property type="nucleotide sequence ID" value="NZ_JACJPW010000025.1"/>
</dbReference>
<comment type="caution">
    <text evidence="5">The sequence shown here is derived from an EMBL/GenBank/DDBJ whole genome shotgun (WGS) entry which is preliminary data.</text>
</comment>
<dbReference type="CDD" id="cd04301">
    <property type="entry name" value="NAT_SF"/>
    <property type="match status" value="1"/>
</dbReference>
<dbReference type="InterPro" id="IPR000182">
    <property type="entry name" value="GNAT_dom"/>
</dbReference>
<keyword evidence="6" id="KW-1185">Reference proteome</keyword>
<evidence type="ECO:0000313" key="5">
    <source>
        <dbReference type="EMBL" id="MBD2181737.1"/>
    </source>
</evidence>
<keyword evidence="2" id="KW-0012">Acyltransferase</keyword>
<gene>
    <name evidence="5" type="ORF">H6G03_11570</name>
</gene>
<feature type="compositionally biased region" description="Polar residues" evidence="3">
    <location>
        <begin position="384"/>
        <end position="401"/>
    </location>
</feature>
<accession>A0A926VEY0</accession>
<evidence type="ECO:0000259" key="4">
    <source>
        <dbReference type="PROSITE" id="PS51186"/>
    </source>
</evidence>
<evidence type="ECO:0000256" key="3">
    <source>
        <dbReference type="SAM" id="MobiDB-lite"/>
    </source>
</evidence>
<dbReference type="AlphaFoldDB" id="A0A926VEY0"/>
<dbReference type="SUPFAM" id="SSF55729">
    <property type="entry name" value="Acyl-CoA N-acyltransferases (Nat)"/>
    <property type="match status" value="1"/>
</dbReference>
<keyword evidence="1" id="KW-0808">Transferase</keyword>
<dbReference type="PANTHER" id="PTHR43800:SF1">
    <property type="entry name" value="PEPTIDYL-LYSINE N-ACETYLTRANSFERASE YJAB"/>
    <property type="match status" value="1"/>
</dbReference>